<proteinExistence type="predicted"/>
<sequence>MLRRFPNAVHPSWFSRVDSTGSPVPGIHIRQQFRRIVLPTDIKGLSLLLQLCQNGRSLGSARGMELYNLHNSVPLALLNCVFIKKISPNTKV</sequence>
<organism evidence="1">
    <name type="scientific">Spodoptera frugiperda</name>
    <name type="common">Fall armyworm</name>
    <dbReference type="NCBI Taxonomy" id="7108"/>
    <lineage>
        <taxon>Eukaryota</taxon>
        <taxon>Metazoa</taxon>
        <taxon>Ecdysozoa</taxon>
        <taxon>Arthropoda</taxon>
        <taxon>Hexapoda</taxon>
        <taxon>Insecta</taxon>
        <taxon>Pterygota</taxon>
        <taxon>Neoptera</taxon>
        <taxon>Endopterygota</taxon>
        <taxon>Lepidoptera</taxon>
        <taxon>Glossata</taxon>
        <taxon>Ditrysia</taxon>
        <taxon>Noctuoidea</taxon>
        <taxon>Noctuidae</taxon>
        <taxon>Amphipyrinae</taxon>
        <taxon>Spodoptera</taxon>
    </lineage>
</organism>
<accession>A0A2H1W6Z0</accession>
<evidence type="ECO:0000313" key="1">
    <source>
        <dbReference type="EMBL" id="SOQ48244.1"/>
    </source>
</evidence>
<protein>
    <submittedName>
        <fullName evidence="1">SFRICE_030011</fullName>
    </submittedName>
</protein>
<gene>
    <name evidence="1" type="ORF">SFRICE_030011</name>
</gene>
<name>A0A2H1W6Z0_SPOFR</name>
<dbReference type="AlphaFoldDB" id="A0A2H1W6Z0"/>
<dbReference type="EMBL" id="ODYU01006420">
    <property type="protein sequence ID" value="SOQ48244.1"/>
    <property type="molecule type" value="Genomic_DNA"/>
</dbReference>
<reference evidence="1" key="1">
    <citation type="submission" date="2016-07" db="EMBL/GenBank/DDBJ databases">
        <authorList>
            <person name="Bretaudeau A."/>
        </authorList>
    </citation>
    <scope>NUCLEOTIDE SEQUENCE</scope>
    <source>
        <strain evidence="1">Rice</strain>
        <tissue evidence="1">Whole body</tissue>
    </source>
</reference>